<reference evidence="13 14" key="1">
    <citation type="submission" date="2017-09" db="EMBL/GenBank/DDBJ databases">
        <title>Depth-based differentiation of microbial function through sediment-hosted aquifers and enrichment of novel symbionts in the deep terrestrial subsurface.</title>
        <authorList>
            <person name="Probst A.J."/>
            <person name="Ladd B."/>
            <person name="Jarett J.K."/>
            <person name="Geller-Mcgrath D.E."/>
            <person name="Sieber C.M."/>
            <person name="Emerson J.B."/>
            <person name="Anantharaman K."/>
            <person name="Thomas B.C."/>
            <person name="Malmstrom R."/>
            <person name="Stieglmeier M."/>
            <person name="Klingl A."/>
            <person name="Woyke T."/>
            <person name="Ryan C.M."/>
            <person name="Banfield J.F."/>
        </authorList>
    </citation>
    <scope>NUCLEOTIDE SEQUENCE [LARGE SCALE GENOMIC DNA]</scope>
    <source>
        <strain evidence="13">CG10_big_fil_rev_8_21_14_0_10_31_9</strain>
    </source>
</reference>
<keyword evidence="6 10" id="KW-0648">Protein biosynthesis</keyword>
<dbReference type="Proteomes" id="UP000231602">
    <property type="component" value="Unassembled WGS sequence"/>
</dbReference>
<evidence type="ECO:0000256" key="11">
    <source>
        <dbReference type="SAM" id="Coils"/>
    </source>
</evidence>
<comment type="caution">
    <text evidence="13">The sequence shown here is derived from an EMBL/GenBank/DDBJ whole genome shotgun (WGS) entry which is preliminary data.</text>
</comment>
<dbReference type="NCBIfam" id="NF004014">
    <property type="entry name" value="PRK05477.1-4"/>
    <property type="match status" value="1"/>
</dbReference>
<organism evidence="13 14">
    <name type="scientific">Candidatus Wolfebacteria bacterium CG10_big_fil_rev_8_21_14_0_10_31_9</name>
    <dbReference type="NCBI Taxonomy" id="1975070"/>
    <lineage>
        <taxon>Bacteria</taxon>
        <taxon>Candidatus Wolfeibacteriota</taxon>
    </lineage>
</organism>
<keyword evidence="5 10" id="KW-0067">ATP-binding</keyword>
<dbReference type="HAMAP" id="MF_00121">
    <property type="entry name" value="GatB"/>
    <property type="match status" value="1"/>
</dbReference>
<evidence type="ECO:0000256" key="6">
    <source>
        <dbReference type="ARBA" id="ARBA00022917"/>
    </source>
</evidence>
<dbReference type="GO" id="GO:0070681">
    <property type="term" value="P:glutaminyl-tRNAGln biosynthesis via transamidation"/>
    <property type="evidence" value="ECO:0007669"/>
    <property type="project" value="TreeGrafter"/>
</dbReference>
<dbReference type="GO" id="GO:0050567">
    <property type="term" value="F:glutaminyl-tRNA synthase (glutamine-hydrolyzing) activity"/>
    <property type="evidence" value="ECO:0007669"/>
    <property type="project" value="UniProtKB-UniRule"/>
</dbReference>
<evidence type="ECO:0000259" key="12">
    <source>
        <dbReference type="SMART" id="SM00845"/>
    </source>
</evidence>
<dbReference type="Gene3D" id="1.10.10.410">
    <property type="match status" value="1"/>
</dbReference>
<dbReference type="SUPFAM" id="SSF89095">
    <property type="entry name" value="GatB/YqeY motif"/>
    <property type="match status" value="1"/>
</dbReference>
<evidence type="ECO:0000256" key="2">
    <source>
        <dbReference type="ARBA" id="ARBA00011123"/>
    </source>
</evidence>
<dbReference type="SMART" id="SM00845">
    <property type="entry name" value="GatB_Yqey"/>
    <property type="match status" value="1"/>
</dbReference>
<evidence type="ECO:0000313" key="14">
    <source>
        <dbReference type="Proteomes" id="UP000231602"/>
    </source>
</evidence>
<comment type="catalytic activity">
    <reaction evidence="8 10">
        <text>L-aspartyl-tRNA(Asn) + L-glutamine + ATP + H2O = L-asparaginyl-tRNA(Asn) + L-glutamate + ADP + phosphate + 2 H(+)</text>
        <dbReference type="Rhea" id="RHEA:14513"/>
        <dbReference type="Rhea" id="RHEA-COMP:9674"/>
        <dbReference type="Rhea" id="RHEA-COMP:9677"/>
        <dbReference type="ChEBI" id="CHEBI:15377"/>
        <dbReference type="ChEBI" id="CHEBI:15378"/>
        <dbReference type="ChEBI" id="CHEBI:29985"/>
        <dbReference type="ChEBI" id="CHEBI:30616"/>
        <dbReference type="ChEBI" id="CHEBI:43474"/>
        <dbReference type="ChEBI" id="CHEBI:58359"/>
        <dbReference type="ChEBI" id="CHEBI:78515"/>
        <dbReference type="ChEBI" id="CHEBI:78516"/>
        <dbReference type="ChEBI" id="CHEBI:456216"/>
    </reaction>
</comment>
<evidence type="ECO:0000256" key="1">
    <source>
        <dbReference type="ARBA" id="ARBA00005306"/>
    </source>
</evidence>
<keyword evidence="13" id="KW-0808">Transferase</keyword>
<dbReference type="GO" id="GO:0016740">
    <property type="term" value="F:transferase activity"/>
    <property type="evidence" value="ECO:0007669"/>
    <property type="project" value="UniProtKB-KW"/>
</dbReference>
<dbReference type="InterPro" id="IPR003789">
    <property type="entry name" value="Asn/Gln_tRNA_amidoTrase-B-like"/>
</dbReference>
<comment type="similarity">
    <text evidence="1 10">Belongs to the GatB/GatE family. GatB subfamily.</text>
</comment>
<dbReference type="PANTHER" id="PTHR11659:SF0">
    <property type="entry name" value="GLUTAMYL-TRNA(GLN) AMIDOTRANSFERASE SUBUNIT B, MITOCHONDRIAL"/>
    <property type="match status" value="1"/>
</dbReference>
<keyword evidence="3 10" id="KW-0436">Ligase</keyword>
<dbReference type="InterPro" id="IPR006075">
    <property type="entry name" value="Asn/Gln-tRNA_Trfase_suB/E_cat"/>
</dbReference>
<dbReference type="Pfam" id="PF02637">
    <property type="entry name" value="GatB_Yqey"/>
    <property type="match status" value="1"/>
</dbReference>
<dbReference type="GO" id="GO:0050566">
    <property type="term" value="F:asparaginyl-tRNA synthase (glutamine-hydrolyzing) activity"/>
    <property type="evidence" value="ECO:0007669"/>
    <property type="project" value="RHEA"/>
</dbReference>
<dbReference type="AlphaFoldDB" id="A0A2H0RCE0"/>
<dbReference type="NCBIfam" id="NF004012">
    <property type="entry name" value="PRK05477.1-2"/>
    <property type="match status" value="1"/>
</dbReference>
<gene>
    <name evidence="10" type="primary">gatB</name>
    <name evidence="13" type="ORF">COV23_01125</name>
</gene>
<dbReference type="InterPro" id="IPR004413">
    <property type="entry name" value="GatB"/>
</dbReference>
<evidence type="ECO:0000256" key="9">
    <source>
        <dbReference type="ARBA" id="ARBA00047913"/>
    </source>
</evidence>
<dbReference type="InterPro" id="IPR014746">
    <property type="entry name" value="Gln_synth/guanido_kin_cat_dom"/>
</dbReference>
<dbReference type="EC" id="6.3.5.-" evidence="10"/>
<keyword evidence="11" id="KW-0175">Coiled coil</keyword>
<dbReference type="PROSITE" id="PS01234">
    <property type="entry name" value="GATB"/>
    <property type="match status" value="1"/>
</dbReference>
<dbReference type="InterPro" id="IPR023168">
    <property type="entry name" value="GatB_Yqey_C_2"/>
</dbReference>
<evidence type="ECO:0000313" key="13">
    <source>
        <dbReference type="EMBL" id="PIR44201.1"/>
    </source>
</evidence>
<dbReference type="Gene3D" id="1.10.150.380">
    <property type="entry name" value="GatB domain, N-terminal subdomain"/>
    <property type="match status" value="1"/>
</dbReference>
<feature type="coiled-coil region" evidence="11">
    <location>
        <begin position="426"/>
        <end position="453"/>
    </location>
</feature>
<dbReference type="InterPro" id="IPR017959">
    <property type="entry name" value="Asn/Gln-tRNA_amidoTrfase_suB/E"/>
</dbReference>
<comment type="subunit">
    <text evidence="2 10">Heterotrimer of A, B and C subunits.</text>
</comment>
<dbReference type="EMBL" id="PCXV01000020">
    <property type="protein sequence ID" value="PIR44201.1"/>
    <property type="molecule type" value="Genomic_DNA"/>
</dbReference>
<dbReference type="InterPro" id="IPR042114">
    <property type="entry name" value="GatB_C_1"/>
</dbReference>
<evidence type="ECO:0000256" key="4">
    <source>
        <dbReference type="ARBA" id="ARBA00022741"/>
    </source>
</evidence>
<dbReference type="PANTHER" id="PTHR11659">
    <property type="entry name" value="GLUTAMYL-TRNA GLN AMIDOTRANSFERASE SUBUNIT B MITOCHONDRIAL AND PROKARYOTIC PET112-RELATED"/>
    <property type="match status" value="1"/>
</dbReference>
<keyword evidence="4 10" id="KW-0547">Nucleotide-binding</keyword>
<evidence type="ECO:0000256" key="10">
    <source>
        <dbReference type="HAMAP-Rule" id="MF_00121"/>
    </source>
</evidence>
<evidence type="ECO:0000256" key="3">
    <source>
        <dbReference type="ARBA" id="ARBA00022598"/>
    </source>
</evidence>
<dbReference type="Pfam" id="PF02934">
    <property type="entry name" value="GatB_N"/>
    <property type="match status" value="1"/>
</dbReference>
<comment type="function">
    <text evidence="7 10">Allows the formation of correctly charged Asn-tRNA(Asn) or Gln-tRNA(Gln) through the transamidation of misacylated Asp-tRNA(Asn) or Glu-tRNA(Gln) in organisms which lack either or both of asparaginyl-tRNA or glutaminyl-tRNA synthetases. The reaction takes place in the presence of glutamine and ATP through an activated phospho-Asp-tRNA(Asn) or phospho-Glu-tRNA(Gln).</text>
</comment>
<evidence type="ECO:0000256" key="7">
    <source>
        <dbReference type="ARBA" id="ARBA00024799"/>
    </source>
</evidence>
<comment type="catalytic activity">
    <reaction evidence="9 10">
        <text>L-glutamyl-tRNA(Gln) + L-glutamine + ATP + H2O = L-glutaminyl-tRNA(Gln) + L-glutamate + ADP + phosphate + H(+)</text>
        <dbReference type="Rhea" id="RHEA:17521"/>
        <dbReference type="Rhea" id="RHEA-COMP:9681"/>
        <dbReference type="Rhea" id="RHEA-COMP:9684"/>
        <dbReference type="ChEBI" id="CHEBI:15377"/>
        <dbReference type="ChEBI" id="CHEBI:15378"/>
        <dbReference type="ChEBI" id="CHEBI:29985"/>
        <dbReference type="ChEBI" id="CHEBI:30616"/>
        <dbReference type="ChEBI" id="CHEBI:43474"/>
        <dbReference type="ChEBI" id="CHEBI:58359"/>
        <dbReference type="ChEBI" id="CHEBI:78520"/>
        <dbReference type="ChEBI" id="CHEBI:78521"/>
        <dbReference type="ChEBI" id="CHEBI:456216"/>
    </reaction>
</comment>
<evidence type="ECO:0000256" key="8">
    <source>
        <dbReference type="ARBA" id="ARBA00047380"/>
    </source>
</evidence>
<dbReference type="NCBIfam" id="TIGR00133">
    <property type="entry name" value="gatB"/>
    <property type="match status" value="1"/>
</dbReference>
<dbReference type="GO" id="GO:0006412">
    <property type="term" value="P:translation"/>
    <property type="evidence" value="ECO:0007669"/>
    <property type="project" value="UniProtKB-UniRule"/>
</dbReference>
<dbReference type="FunFam" id="1.10.10.410:FF:000001">
    <property type="entry name" value="Aspartyl/glutamyl-tRNA(Asn/Gln) amidotransferase subunit B"/>
    <property type="match status" value="1"/>
</dbReference>
<dbReference type="SUPFAM" id="SSF55931">
    <property type="entry name" value="Glutamine synthetase/guanido kinase"/>
    <property type="match status" value="1"/>
</dbReference>
<feature type="domain" description="Asn/Gln amidotransferase" evidence="12">
    <location>
        <begin position="330"/>
        <end position="483"/>
    </location>
</feature>
<dbReference type="InterPro" id="IPR018027">
    <property type="entry name" value="Asn/Gln_amidotransferase"/>
</dbReference>
<name>A0A2H0RCE0_9BACT</name>
<dbReference type="InterPro" id="IPR017958">
    <property type="entry name" value="Gln-tRNA_amidoTrfase_suB_CS"/>
</dbReference>
<proteinExistence type="inferred from homology"/>
<sequence>MAEYIPTIGLEIHAELNTKTKMFCPCKNDANEKNPNINICPICVGHPGTLPTINKEAIFSVIKIGLAMNSEIAFPKKQSKFDRKNYFYPDLPKAYQISQYDQPIVKGGELKGVKLTRIHMEEDTARSIHSSQVTTYPKDQSPASLVDFNRSGLPLMELVTEPDVKSGKQAVEFAKELQLVLRYLGISDADMEKGQMRVEANVSISKNSERGTKVEVKNLNSFVSVEKAIDYEIKRQEEVLEKGEKVAHETRGWNDAKKITVSQRIKELAHDYRYFPEPDLPLMDFSEIELEQLKKGLPELPREKRGRFIKEYKLSLNQANLLVCDKELANYFENTISEYKTFEIDNNYQIVYNYITTNLKGLMNEAGVGIKEIKIEPEKMAHLTSFVSNGKLTSNMTKDVLKVMFDTGADPESIIKEKGFYEMLGDKELEKTIDEIINENEKAVNDYKKGNENSLQFLTGQAMKKLKGRASAEILIGLFKNKLK</sequence>
<dbReference type="GO" id="GO:0005524">
    <property type="term" value="F:ATP binding"/>
    <property type="evidence" value="ECO:0007669"/>
    <property type="project" value="UniProtKB-KW"/>
</dbReference>
<accession>A0A2H0RCE0</accession>
<protein>
    <recommendedName>
        <fullName evidence="10">Aspartyl/glutamyl-tRNA(Asn/Gln) amidotransferase subunit B</fullName>
        <shortName evidence="10">Asp/Glu-ADT subunit B</shortName>
        <ecNumber evidence="10">6.3.5.-</ecNumber>
    </recommendedName>
</protein>
<evidence type="ECO:0000256" key="5">
    <source>
        <dbReference type="ARBA" id="ARBA00022840"/>
    </source>
</evidence>